<evidence type="ECO:0000256" key="1">
    <source>
        <dbReference type="SAM" id="MobiDB-lite"/>
    </source>
</evidence>
<dbReference type="InterPro" id="IPR040843">
    <property type="entry name" value="RAMA"/>
</dbReference>
<evidence type="ECO:0000313" key="4">
    <source>
        <dbReference type="Proteomes" id="UP000679690"/>
    </source>
</evidence>
<dbReference type="EMBL" id="JAGFNS010000022">
    <property type="protein sequence ID" value="MBO3741616.1"/>
    <property type="molecule type" value="Genomic_DNA"/>
</dbReference>
<accession>A0ABS3USQ6</accession>
<dbReference type="Proteomes" id="UP000679690">
    <property type="component" value="Unassembled WGS sequence"/>
</dbReference>
<sequence>MKVFDLRDVVKQCAERLERFQRNPHRLGEQNTKASLISPIIEALGWDLRDPDEVSHEYRRRSTDNPVDYALLLLRTPKLFIEAKGLGENLDVPRWANQTIAYATAAGVEWVALTDGMQWRIYNAHAPVPIEQKLFRAVRIDDPERAVELLSLLSKDNMRDNRIDDLWKGFFVDRQVHGELTSMFSGTEPAPELVAMLDRRLPRLTADEIRTSLVRARATFDFPTPVGQPVLPAGTEGNPPPRPTITTPSAVPSGDKPAAGRRARPMVTSRERLIKVADMIAAGRLRPEAALHGDYRGITYHGELLADGQVRYNGQIHSTLSAAGRAVKVQALGVDAPESKISTDGFSFWHTTDAVSGDVVSIKEIRRRTARDVGGGHGPSDV</sequence>
<reference evidence="3 4" key="1">
    <citation type="submission" date="2021-03" db="EMBL/GenBank/DDBJ databases">
        <title>Actinoplanes flavus sp. nov., a novel actinomycete isolated from Coconut Palm rhizosphere soil.</title>
        <authorList>
            <person name="Luo X."/>
        </authorList>
    </citation>
    <scope>NUCLEOTIDE SEQUENCE [LARGE SCALE GENOMIC DNA]</scope>
    <source>
        <strain evidence="3 4">NEAU-H7</strain>
    </source>
</reference>
<organism evidence="3 4">
    <name type="scientific">Actinoplanes flavus</name>
    <dbReference type="NCBI Taxonomy" id="2820290"/>
    <lineage>
        <taxon>Bacteria</taxon>
        <taxon>Bacillati</taxon>
        <taxon>Actinomycetota</taxon>
        <taxon>Actinomycetes</taxon>
        <taxon>Micromonosporales</taxon>
        <taxon>Micromonosporaceae</taxon>
        <taxon>Actinoplanes</taxon>
    </lineage>
</organism>
<name>A0ABS3USQ6_9ACTN</name>
<dbReference type="RefSeq" id="WP_208470759.1">
    <property type="nucleotide sequence ID" value="NZ_JAGFNS010000022.1"/>
</dbReference>
<dbReference type="Pfam" id="PF18755">
    <property type="entry name" value="RAMA"/>
    <property type="match status" value="1"/>
</dbReference>
<gene>
    <name evidence="3" type="ORF">J5X75_29325</name>
</gene>
<keyword evidence="4" id="KW-1185">Reference proteome</keyword>
<comment type="caution">
    <text evidence="3">The sequence shown here is derived from an EMBL/GenBank/DDBJ whole genome shotgun (WGS) entry which is preliminary data.</text>
</comment>
<feature type="region of interest" description="Disordered" evidence="1">
    <location>
        <begin position="225"/>
        <end position="266"/>
    </location>
</feature>
<protein>
    <recommendedName>
        <fullName evidence="2">RAMA domain-containing protein</fullName>
    </recommendedName>
</protein>
<dbReference type="Gene3D" id="3.90.1570.30">
    <property type="match status" value="1"/>
</dbReference>
<evidence type="ECO:0000259" key="2">
    <source>
        <dbReference type="Pfam" id="PF18755"/>
    </source>
</evidence>
<proteinExistence type="predicted"/>
<evidence type="ECO:0000313" key="3">
    <source>
        <dbReference type="EMBL" id="MBO3741616.1"/>
    </source>
</evidence>
<feature type="domain" description="RAMA" evidence="2">
    <location>
        <begin position="266"/>
        <end position="368"/>
    </location>
</feature>